<accession>A0A3P1YG43</accession>
<organism evidence="1 2">
    <name type="scientific">Tannerella forsythia</name>
    <name type="common">Bacteroides forsythus</name>
    <dbReference type="NCBI Taxonomy" id="28112"/>
    <lineage>
        <taxon>Bacteria</taxon>
        <taxon>Pseudomonadati</taxon>
        <taxon>Bacteroidota</taxon>
        <taxon>Bacteroidia</taxon>
        <taxon>Bacteroidales</taxon>
        <taxon>Tannerellaceae</taxon>
        <taxon>Tannerella</taxon>
    </lineage>
</organism>
<dbReference type="Proteomes" id="UP000279860">
    <property type="component" value="Unassembled WGS sequence"/>
</dbReference>
<evidence type="ECO:0000313" key="1">
    <source>
        <dbReference type="EMBL" id="RRD69645.1"/>
    </source>
</evidence>
<sequence>MWQNVKIRSVLTVSIHFDIVLYNFMNGSFDHLGKKRNKWNENLRYGLGAMANLSDILMGFKPQKVDLVTENSDAIGHSAIVKHGTRTGIKGKTDIIGLISVGPDWDNAKNNATWHWMRGKNR</sequence>
<dbReference type="RefSeq" id="WP_124790980.1">
    <property type="nucleotide sequence ID" value="NZ_RQYN01000101.1"/>
</dbReference>
<comment type="caution">
    <text evidence="1">The sequence shown here is derived from an EMBL/GenBank/DDBJ whole genome shotgun (WGS) entry which is preliminary data.</text>
</comment>
<proteinExistence type="predicted"/>
<reference evidence="1 2" key="1">
    <citation type="submission" date="2018-11" db="EMBL/GenBank/DDBJ databases">
        <title>Genomes From Bacteria Associated with the Canine Oral Cavity: a Test Case for Automated Genome-Based Taxonomic Assignment.</title>
        <authorList>
            <person name="Coil D.A."/>
            <person name="Jospin G."/>
            <person name="Darling A.E."/>
            <person name="Wallis C."/>
            <person name="Davis I.J."/>
            <person name="Harris S."/>
            <person name="Eisen J.A."/>
            <person name="Holcombe L.J."/>
            <person name="O'Flynn C."/>
        </authorList>
    </citation>
    <scope>NUCLEOTIDE SEQUENCE [LARGE SCALE GENOMIC DNA]</scope>
    <source>
        <strain evidence="1 2">OH1426_COT-023</strain>
    </source>
</reference>
<dbReference type="AlphaFoldDB" id="A0A3P1YG43"/>
<name>A0A3P1YG43_TANFO</name>
<evidence type="ECO:0000313" key="2">
    <source>
        <dbReference type="Proteomes" id="UP000279860"/>
    </source>
</evidence>
<dbReference type="EMBL" id="RQYN01000101">
    <property type="protein sequence ID" value="RRD69645.1"/>
    <property type="molecule type" value="Genomic_DNA"/>
</dbReference>
<gene>
    <name evidence="1" type="ORF">EII41_13375</name>
</gene>
<protein>
    <submittedName>
        <fullName evidence="1">Uncharacterized protein</fullName>
    </submittedName>
</protein>